<dbReference type="PANTHER" id="PTHR23151">
    <property type="entry name" value="DIHYDROLIPOAMIDE ACETYL/SUCCINYL-TRANSFERASE-RELATED"/>
    <property type="match status" value="1"/>
</dbReference>
<dbReference type="InterPro" id="IPR045257">
    <property type="entry name" value="E2/Pdx1"/>
</dbReference>
<accession>M7MM14</accession>
<dbReference type="Gene3D" id="2.40.50.100">
    <property type="match status" value="1"/>
</dbReference>
<proteinExistence type="predicted"/>
<dbReference type="InterPro" id="IPR000089">
    <property type="entry name" value="Biotin_lipoyl"/>
</dbReference>
<dbReference type="PROSITE" id="PS50968">
    <property type="entry name" value="BIOTINYL_LIPOYL"/>
    <property type="match status" value="1"/>
</dbReference>
<dbReference type="InterPro" id="IPR011053">
    <property type="entry name" value="Single_hybrid_motif"/>
</dbReference>
<dbReference type="STRING" id="1276920.ADIAG_03152"/>
<protein>
    <submittedName>
        <fullName evidence="3">Branched-chain alpha-keto acid dehydrogenase subunit E2</fullName>
    </submittedName>
</protein>
<evidence type="ECO:0000313" key="4">
    <source>
        <dbReference type="Proteomes" id="UP000012015"/>
    </source>
</evidence>
<evidence type="ECO:0000313" key="3">
    <source>
        <dbReference type="EMBL" id="EMQ97357.1"/>
    </source>
</evidence>
<dbReference type="GO" id="GO:0045254">
    <property type="term" value="C:pyruvate dehydrogenase complex"/>
    <property type="evidence" value="ECO:0007669"/>
    <property type="project" value="InterPro"/>
</dbReference>
<organism evidence="3 4">
    <name type="scientific">Paeniglutamicibacter gangotriensis Lz1y</name>
    <dbReference type="NCBI Taxonomy" id="1276920"/>
    <lineage>
        <taxon>Bacteria</taxon>
        <taxon>Bacillati</taxon>
        <taxon>Actinomycetota</taxon>
        <taxon>Actinomycetes</taxon>
        <taxon>Micrococcales</taxon>
        <taxon>Micrococcaceae</taxon>
        <taxon>Paeniglutamicibacter</taxon>
    </lineage>
</organism>
<name>M7MM14_9MICC</name>
<dbReference type="FunFam" id="2.40.50.100:FF:000010">
    <property type="entry name" value="Acetyltransferase component of pyruvate dehydrogenase complex"/>
    <property type="match status" value="1"/>
</dbReference>
<evidence type="ECO:0000256" key="1">
    <source>
        <dbReference type="ARBA" id="ARBA00022823"/>
    </source>
</evidence>
<evidence type="ECO:0000259" key="2">
    <source>
        <dbReference type="PROSITE" id="PS50968"/>
    </source>
</evidence>
<gene>
    <name evidence="3" type="ORF">ADIAG_03152</name>
</gene>
<dbReference type="Pfam" id="PF00364">
    <property type="entry name" value="Biotin_lipoyl"/>
    <property type="match status" value="1"/>
</dbReference>
<dbReference type="AlphaFoldDB" id="M7MM14"/>
<sequence>MPRLSDTMTEGVLSRWIKNEGDQVREGDVIAEIDTDKATMDLEAFDEGILEKHLVPEGTTVPIGEPLALTGTATATSKPISSPSCRC</sequence>
<dbReference type="Proteomes" id="UP000012015">
    <property type="component" value="Unassembled WGS sequence"/>
</dbReference>
<dbReference type="PANTHER" id="PTHR23151:SF90">
    <property type="entry name" value="DIHYDROLIPOYLLYSINE-RESIDUE ACETYLTRANSFERASE COMPONENT OF PYRUVATE DEHYDROGENASE COMPLEX, MITOCHONDRIAL-RELATED"/>
    <property type="match status" value="1"/>
</dbReference>
<keyword evidence="4" id="KW-1185">Reference proteome</keyword>
<dbReference type="PATRIC" id="fig|1276920.7.peg.3153"/>
<feature type="domain" description="Lipoyl-binding" evidence="2">
    <location>
        <begin position="1"/>
        <end position="71"/>
    </location>
</feature>
<dbReference type="SUPFAM" id="SSF51230">
    <property type="entry name" value="Single hybrid motif"/>
    <property type="match status" value="1"/>
</dbReference>
<dbReference type="eggNOG" id="COG0508">
    <property type="taxonomic scope" value="Bacteria"/>
</dbReference>
<dbReference type="EMBL" id="AOCK01000010">
    <property type="protein sequence ID" value="EMQ97357.1"/>
    <property type="molecule type" value="Genomic_DNA"/>
</dbReference>
<reference evidence="3 4" key="1">
    <citation type="journal article" date="2013" name="Genome Announc.">
        <title>Draft Genome Sequence of Arthrobacter gangotriensis Strain Lz1yT, Isolated from a Penguin Rookery Soil Sample Collected in Antarctica, near the Indian Station Dakshin Gangotri.</title>
        <authorList>
            <person name="Shivaji S."/>
            <person name="Ara S."/>
            <person name="Bandi S."/>
            <person name="Singh A."/>
            <person name="Kumar Pinnaka A."/>
        </authorList>
    </citation>
    <scope>NUCLEOTIDE SEQUENCE [LARGE SCALE GENOMIC DNA]</scope>
    <source>
        <strain evidence="3 4">Lz1y</strain>
    </source>
</reference>
<comment type="caution">
    <text evidence="3">The sequence shown here is derived from an EMBL/GenBank/DDBJ whole genome shotgun (WGS) entry which is preliminary data.</text>
</comment>
<dbReference type="CDD" id="cd06849">
    <property type="entry name" value="lipoyl_domain"/>
    <property type="match status" value="1"/>
</dbReference>
<dbReference type="GO" id="GO:0006086">
    <property type="term" value="P:pyruvate decarboxylation to acetyl-CoA"/>
    <property type="evidence" value="ECO:0007669"/>
    <property type="project" value="InterPro"/>
</dbReference>
<keyword evidence="1" id="KW-0450">Lipoyl</keyword>